<dbReference type="Proteomes" id="UP001203297">
    <property type="component" value="Unassembled WGS sequence"/>
</dbReference>
<gene>
    <name evidence="2" type="ORF">B0F90DRAFT_598113</name>
</gene>
<feature type="transmembrane region" description="Helical" evidence="1">
    <location>
        <begin position="193"/>
        <end position="219"/>
    </location>
</feature>
<dbReference type="EMBL" id="WTXG01000022">
    <property type="protein sequence ID" value="KAI0299650.1"/>
    <property type="molecule type" value="Genomic_DNA"/>
</dbReference>
<keyword evidence="1" id="KW-0812">Transmembrane</keyword>
<sequence>MANWHDPVLVLRDYLALIKLDHALSGIYIWETLFTAGFELDVLKGKRPYRWTIWIYLGTRYTTLLAFIIFFIDTDGPNLPCKPFVVTNFALPYASWAFASLIIVLRVIAIWNRNIFVSLIAVGSWLGGLGLNLWNLTMVESSYNPILETCITLKTHRGLLNVIGILAVDVVLLVTMLIGLLRYAHRSSTGIWYLLYQQCIIWLFLAAIAEVPPVVFLSLDLNDPWNGMLIGVEITILSIGTTRMYRALSEYGSITEYMQRAQSINFLFIYFPPSLFLL</sequence>
<organism evidence="2 3">
    <name type="scientific">Multifurca ochricompacta</name>
    <dbReference type="NCBI Taxonomy" id="376703"/>
    <lineage>
        <taxon>Eukaryota</taxon>
        <taxon>Fungi</taxon>
        <taxon>Dikarya</taxon>
        <taxon>Basidiomycota</taxon>
        <taxon>Agaricomycotina</taxon>
        <taxon>Agaricomycetes</taxon>
        <taxon>Russulales</taxon>
        <taxon>Russulaceae</taxon>
        <taxon>Multifurca</taxon>
    </lineage>
</organism>
<feature type="transmembrane region" description="Helical" evidence="1">
    <location>
        <begin position="84"/>
        <end position="108"/>
    </location>
</feature>
<evidence type="ECO:0000313" key="2">
    <source>
        <dbReference type="EMBL" id="KAI0299650.1"/>
    </source>
</evidence>
<protein>
    <submittedName>
        <fullName evidence="2">Uncharacterized protein</fullName>
    </submittedName>
</protein>
<reference evidence="2" key="1">
    <citation type="journal article" date="2022" name="New Phytol.">
        <title>Evolutionary transition to the ectomycorrhizal habit in the genomes of a hyperdiverse lineage of mushroom-forming fungi.</title>
        <authorList>
            <person name="Looney B."/>
            <person name="Miyauchi S."/>
            <person name="Morin E."/>
            <person name="Drula E."/>
            <person name="Courty P.E."/>
            <person name="Kohler A."/>
            <person name="Kuo A."/>
            <person name="LaButti K."/>
            <person name="Pangilinan J."/>
            <person name="Lipzen A."/>
            <person name="Riley R."/>
            <person name="Andreopoulos W."/>
            <person name="He G."/>
            <person name="Johnson J."/>
            <person name="Nolan M."/>
            <person name="Tritt A."/>
            <person name="Barry K.W."/>
            <person name="Grigoriev I.V."/>
            <person name="Nagy L.G."/>
            <person name="Hibbett D."/>
            <person name="Henrissat B."/>
            <person name="Matheny P.B."/>
            <person name="Labbe J."/>
            <person name="Martin F.M."/>
        </authorList>
    </citation>
    <scope>NUCLEOTIDE SEQUENCE</scope>
    <source>
        <strain evidence="2">BPL690</strain>
    </source>
</reference>
<keyword evidence="3" id="KW-1185">Reference proteome</keyword>
<name>A0AAD4M343_9AGAM</name>
<evidence type="ECO:0000313" key="3">
    <source>
        <dbReference type="Proteomes" id="UP001203297"/>
    </source>
</evidence>
<feature type="transmembrane region" description="Helical" evidence="1">
    <location>
        <begin position="115"/>
        <end position="134"/>
    </location>
</feature>
<accession>A0AAD4M343</accession>
<feature type="transmembrane region" description="Helical" evidence="1">
    <location>
        <begin position="225"/>
        <end position="245"/>
    </location>
</feature>
<keyword evidence="1" id="KW-1133">Transmembrane helix</keyword>
<feature type="transmembrane region" description="Helical" evidence="1">
    <location>
        <begin position="53"/>
        <end position="72"/>
    </location>
</feature>
<proteinExistence type="predicted"/>
<comment type="caution">
    <text evidence="2">The sequence shown here is derived from an EMBL/GenBank/DDBJ whole genome shotgun (WGS) entry which is preliminary data.</text>
</comment>
<feature type="transmembrane region" description="Helical" evidence="1">
    <location>
        <begin position="162"/>
        <end position="181"/>
    </location>
</feature>
<dbReference type="AlphaFoldDB" id="A0AAD4M343"/>
<evidence type="ECO:0000256" key="1">
    <source>
        <dbReference type="SAM" id="Phobius"/>
    </source>
</evidence>
<keyword evidence="1" id="KW-0472">Membrane</keyword>